<feature type="binding site" evidence="14 15">
    <location>
        <position position="35"/>
    </location>
    <ligand>
        <name>a divalent metal cation</name>
        <dbReference type="ChEBI" id="CHEBI:60240"/>
    </ligand>
</feature>
<dbReference type="GO" id="GO:0032299">
    <property type="term" value="C:ribonuclease H2 complex"/>
    <property type="evidence" value="ECO:0007669"/>
    <property type="project" value="TreeGrafter"/>
</dbReference>
<feature type="domain" description="RNase H type-2" evidence="17">
    <location>
        <begin position="29"/>
        <end position="215"/>
    </location>
</feature>
<dbReference type="HAMAP" id="MF_00052_B">
    <property type="entry name" value="RNase_HII_B"/>
    <property type="match status" value="1"/>
</dbReference>
<dbReference type="InterPro" id="IPR024567">
    <property type="entry name" value="RNase_HII/HIII_dom"/>
</dbReference>
<evidence type="ECO:0000256" key="8">
    <source>
        <dbReference type="ARBA" id="ARBA00022490"/>
    </source>
</evidence>
<evidence type="ECO:0000313" key="19">
    <source>
        <dbReference type="Proteomes" id="UP001154240"/>
    </source>
</evidence>
<evidence type="ECO:0000256" key="2">
    <source>
        <dbReference type="ARBA" id="ARBA00001946"/>
    </source>
</evidence>
<comment type="caution">
    <text evidence="18">The sequence shown here is derived from an EMBL/GenBank/DDBJ whole genome shotgun (WGS) entry which is preliminary data.</text>
</comment>
<dbReference type="FunFam" id="3.30.420.10:FF:000006">
    <property type="entry name" value="Ribonuclease HII"/>
    <property type="match status" value="1"/>
</dbReference>
<evidence type="ECO:0000313" key="18">
    <source>
        <dbReference type="EMBL" id="MDG4477001.1"/>
    </source>
</evidence>
<organism evidence="18 19">
    <name type="scientific">Thiovibrio frasassiensis</name>
    <dbReference type="NCBI Taxonomy" id="2984131"/>
    <lineage>
        <taxon>Bacteria</taxon>
        <taxon>Pseudomonadati</taxon>
        <taxon>Thermodesulfobacteriota</taxon>
        <taxon>Desulfobulbia</taxon>
        <taxon>Desulfobulbales</taxon>
        <taxon>Thiovibrionaceae</taxon>
        <taxon>Thiovibrio</taxon>
    </lineage>
</organism>
<dbReference type="InterPro" id="IPR036397">
    <property type="entry name" value="RNaseH_sf"/>
</dbReference>
<dbReference type="GO" id="GO:0006298">
    <property type="term" value="P:mismatch repair"/>
    <property type="evidence" value="ECO:0007669"/>
    <property type="project" value="TreeGrafter"/>
</dbReference>
<evidence type="ECO:0000256" key="4">
    <source>
        <dbReference type="ARBA" id="ARBA00004496"/>
    </source>
</evidence>
<evidence type="ECO:0000256" key="7">
    <source>
        <dbReference type="ARBA" id="ARBA00019179"/>
    </source>
</evidence>
<evidence type="ECO:0000256" key="9">
    <source>
        <dbReference type="ARBA" id="ARBA00022722"/>
    </source>
</evidence>
<dbReference type="InterPro" id="IPR022898">
    <property type="entry name" value="RNase_HII"/>
</dbReference>
<keyword evidence="10 14" id="KW-0479">Metal-binding</keyword>
<keyword evidence="19" id="KW-1185">Reference proteome</keyword>
<feature type="binding site" evidence="14 15">
    <location>
        <position position="127"/>
    </location>
    <ligand>
        <name>a divalent metal cation</name>
        <dbReference type="ChEBI" id="CHEBI:60240"/>
    </ligand>
</feature>
<evidence type="ECO:0000256" key="11">
    <source>
        <dbReference type="ARBA" id="ARBA00022759"/>
    </source>
</evidence>
<reference evidence="18" key="2">
    <citation type="submission" date="2022-10" db="EMBL/GenBank/DDBJ databases">
        <authorList>
            <person name="Aronson H.S."/>
        </authorList>
    </citation>
    <scope>NUCLEOTIDE SEQUENCE</scope>
    <source>
        <strain evidence="18">RS19-109</strain>
    </source>
</reference>
<evidence type="ECO:0000256" key="5">
    <source>
        <dbReference type="ARBA" id="ARBA00007383"/>
    </source>
</evidence>
<evidence type="ECO:0000256" key="10">
    <source>
        <dbReference type="ARBA" id="ARBA00022723"/>
    </source>
</evidence>
<dbReference type="AlphaFoldDB" id="A0A9X4MGV1"/>
<evidence type="ECO:0000256" key="12">
    <source>
        <dbReference type="ARBA" id="ARBA00022801"/>
    </source>
</evidence>
<dbReference type="NCBIfam" id="NF000595">
    <property type="entry name" value="PRK00015.1-3"/>
    <property type="match status" value="1"/>
</dbReference>
<reference evidence="18" key="1">
    <citation type="journal article" date="2022" name="bioRxiv">
        <title>Thiovibrio frasassiensisgen. nov., sp. nov., an autotrophic, elemental sulfur disproportionating bacterium isolated from sulfidic karst sediment, and proposal of Thiovibrionaceae fam. nov.</title>
        <authorList>
            <person name="Aronson H."/>
            <person name="Thomas C."/>
            <person name="Bhattacharyya M."/>
            <person name="Eckstein S."/>
            <person name="Jensen S."/>
            <person name="Barco R."/>
            <person name="Macalady J."/>
            <person name="Amend J."/>
        </authorList>
    </citation>
    <scope>NUCLEOTIDE SEQUENCE</scope>
    <source>
        <strain evidence="18">RS19-109</strain>
    </source>
</reference>
<name>A0A9X4MGV1_9BACT</name>
<dbReference type="GO" id="GO:0043137">
    <property type="term" value="P:DNA replication, removal of RNA primer"/>
    <property type="evidence" value="ECO:0007669"/>
    <property type="project" value="TreeGrafter"/>
</dbReference>
<evidence type="ECO:0000256" key="14">
    <source>
        <dbReference type="HAMAP-Rule" id="MF_00052"/>
    </source>
</evidence>
<dbReference type="PROSITE" id="PS51975">
    <property type="entry name" value="RNASE_H_2"/>
    <property type="match status" value="1"/>
</dbReference>
<dbReference type="Pfam" id="PF01351">
    <property type="entry name" value="RNase_HII"/>
    <property type="match status" value="1"/>
</dbReference>
<evidence type="ECO:0000256" key="15">
    <source>
        <dbReference type="PROSITE-ProRule" id="PRU01319"/>
    </source>
</evidence>
<gene>
    <name evidence="14" type="primary">rnhB</name>
    <name evidence="18" type="ORF">OLX77_12640</name>
</gene>
<dbReference type="InterPro" id="IPR001352">
    <property type="entry name" value="RNase_HII/HIII"/>
</dbReference>
<comment type="similarity">
    <text evidence="5 14 16">Belongs to the RNase HII family.</text>
</comment>
<evidence type="ECO:0000256" key="16">
    <source>
        <dbReference type="RuleBase" id="RU003515"/>
    </source>
</evidence>
<sequence length="215" mass="23461">MPKAITLWPASSVGDTFAIERSLISQGYATVAGTDEAGRGPLAGPVVAACVILPPLCEYQHFQDSKKLSAKARGELMHRLVALQAPIGVGIVSPEEIDRLNILQASLLAMRKAVEKLPALPDFLLVDGKFTVPMAVPQQALVKGDSRSASISAASIVAKVTRDAIMEQYHLEYPQYNFAQHKGYPTAEHRRIIREIGPCPIHRQSFKPVRDCLVR</sequence>
<keyword evidence="8 14" id="KW-0963">Cytoplasm</keyword>
<dbReference type="GO" id="GO:0004523">
    <property type="term" value="F:RNA-DNA hybrid ribonuclease activity"/>
    <property type="evidence" value="ECO:0007669"/>
    <property type="project" value="UniProtKB-UniRule"/>
</dbReference>
<dbReference type="Gene3D" id="3.30.420.10">
    <property type="entry name" value="Ribonuclease H-like superfamily/Ribonuclease H"/>
    <property type="match status" value="1"/>
</dbReference>
<evidence type="ECO:0000256" key="13">
    <source>
        <dbReference type="ARBA" id="ARBA00023211"/>
    </source>
</evidence>
<dbReference type="GO" id="GO:0005737">
    <property type="term" value="C:cytoplasm"/>
    <property type="evidence" value="ECO:0007669"/>
    <property type="project" value="UniProtKB-SubCell"/>
</dbReference>
<keyword evidence="12 14" id="KW-0378">Hydrolase</keyword>
<dbReference type="EC" id="3.1.26.4" evidence="6 14"/>
<proteinExistence type="inferred from homology"/>
<dbReference type="PANTHER" id="PTHR10954:SF18">
    <property type="entry name" value="RIBONUCLEASE HII"/>
    <property type="match status" value="1"/>
</dbReference>
<comment type="cofactor">
    <cofactor evidence="14 15">
        <name>Mn(2+)</name>
        <dbReference type="ChEBI" id="CHEBI:29035"/>
    </cofactor>
    <cofactor evidence="14 15">
        <name>Mg(2+)</name>
        <dbReference type="ChEBI" id="CHEBI:18420"/>
    </cofactor>
    <text evidence="14 15">Manganese or magnesium. Binds 1 divalent metal ion per monomer in the absence of substrate. May bind a second metal ion after substrate binding.</text>
</comment>
<comment type="cofactor">
    <cofactor evidence="2">
        <name>Mg(2+)</name>
        <dbReference type="ChEBI" id="CHEBI:18420"/>
    </cofactor>
</comment>
<keyword evidence="11 14" id="KW-0255">Endonuclease</keyword>
<comment type="catalytic activity">
    <reaction evidence="1 14 15 16">
        <text>Endonucleolytic cleavage to 5'-phosphomonoester.</text>
        <dbReference type="EC" id="3.1.26.4"/>
    </reaction>
</comment>
<evidence type="ECO:0000256" key="3">
    <source>
        <dbReference type="ARBA" id="ARBA00004065"/>
    </source>
</evidence>
<dbReference type="PANTHER" id="PTHR10954">
    <property type="entry name" value="RIBONUCLEASE H2 SUBUNIT A"/>
    <property type="match status" value="1"/>
</dbReference>
<accession>A0A9X4MGV1</accession>
<feature type="binding site" evidence="14 15">
    <location>
        <position position="36"/>
    </location>
    <ligand>
        <name>a divalent metal cation</name>
        <dbReference type="ChEBI" id="CHEBI:60240"/>
    </ligand>
</feature>
<dbReference type="NCBIfam" id="NF000594">
    <property type="entry name" value="PRK00015.1-1"/>
    <property type="match status" value="1"/>
</dbReference>
<dbReference type="Proteomes" id="UP001154240">
    <property type="component" value="Unassembled WGS sequence"/>
</dbReference>
<keyword evidence="9 14" id="KW-0540">Nuclease</keyword>
<dbReference type="CDD" id="cd07182">
    <property type="entry name" value="RNase_HII_bacteria_HII_like"/>
    <property type="match status" value="1"/>
</dbReference>
<dbReference type="InterPro" id="IPR012337">
    <property type="entry name" value="RNaseH-like_sf"/>
</dbReference>
<evidence type="ECO:0000256" key="1">
    <source>
        <dbReference type="ARBA" id="ARBA00000077"/>
    </source>
</evidence>
<keyword evidence="13 14" id="KW-0464">Manganese</keyword>
<dbReference type="GO" id="GO:0003723">
    <property type="term" value="F:RNA binding"/>
    <property type="evidence" value="ECO:0007669"/>
    <property type="project" value="UniProtKB-UniRule"/>
</dbReference>
<dbReference type="RefSeq" id="WP_307633966.1">
    <property type="nucleotide sequence ID" value="NZ_JAPHEH010000001.1"/>
</dbReference>
<dbReference type="SUPFAM" id="SSF53098">
    <property type="entry name" value="Ribonuclease H-like"/>
    <property type="match status" value="1"/>
</dbReference>
<evidence type="ECO:0000259" key="17">
    <source>
        <dbReference type="PROSITE" id="PS51975"/>
    </source>
</evidence>
<protein>
    <recommendedName>
        <fullName evidence="7 14">Ribonuclease HII</fullName>
        <shortName evidence="14">RNase HII</shortName>
        <ecNumber evidence="6 14">3.1.26.4</ecNumber>
    </recommendedName>
</protein>
<comment type="function">
    <text evidence="3 14 16">Endonuclease that specifically degrades the RNA of RNA-DNA hybrids.</text>
</comment>
<evidence type="ECO:0000256" key="6">
    <source>
        <dbReference type="ARBA" id="ARBA00012180"/>
    </source>
</evidence>
<dbReference type="EMBL" id="JAPHEH010000001">
    <property type="protein sequence ID" value="MDG4477001.1"/>
    <property type="molecule type" value="Genomic_DNA"/>
</dbReference>
<dbReference type="GO" id="GO:0030145">
    <property type="term" value="F:manganese ion binding"/>
    <property type="evidence" value="ECO:0007669"/>
    <property type="project" value="UniProtKB-UniRule"/>
</dbReference>
<comment type="subcellular location">
    <subcellularLocation>
        <location evidence="4 14">Cytoplasm</location>
    </subcellularLocation>
</comment>